<keyword evidence="3" id="KW-0732">Signal</keyword>
<keyword evidence="5" id="KW-1185">Reference proteome</keyword>
<dbReference type="InterPro" id="IPR008928">
    <property type="entry name" value="6-hairpin_glycosidase_sf"/>
</dbReference>
<feature type="chain" id="PRO_5003468985" description="Six-hairpin glycosidase" evidence="3">
    <location>
        <begin position="18"/>
        <end position="453"/>
    </location>
</feature>
<dbReference type="Gene3D" id="1.50.10.10">
    <property type="match status" value="1"/>
</dbReference>
<evidence type="ECO:0000256" key="2">
    <source>
        <dbReference type="SAM" id="MobiDB-lite"/>
    </source>
</evidence>
<dbReference type="AlphaFoldDB" id="G4TWZ1"/>
<name>G4TWZ1_SERID</name>
<dbReference type="PANTHER" id="PTHR41814">
    <property type="entry name" value="EXPRESSED PROTEIN"/>
    <property type="match status" value="1"/>
</dbReference>
<dbReference type="EMBL" id="CAFZ01000531">
    <property type="protein sequence ID" value="CCA75834.1"/>
    <property type="molecule type" value="Genomic_DNA"/>
</dbReference>
<dbReference type="eggNOG" id="ENOG502RZ5C">
    <property type="taxonomic scope" value="Eukaryota"/>
</dbReference>
<protein>
    <recommendedName>
        <fullName evidence="6">Six-hairpin glycosidase</fullName>
    </recommendedName>
</protein>
<dbReference type="SUPFAM" id="SSF48208">
    <property type="entry name" value="Six-hairpin glycosidases"/>
    <property type="match status" value="1"/>
</dbReference>
<sequence length="453" mass="48267">MKPALALVATLALGTTAQQLTDAQIRAVRSRLSDVAKQSWELGTRAQVLIEYDAPAFNVLSTDCKLPPNTTLSQSQLSALSTPFGIVRPIVTSGGSVSNTQGNNAGGDGAAASGSLMDDGSAADPASLGVTVALANWTKADDGGVRYGDAARDELNFLLTKAPRSSEGAISHRTEKVQLWSDFVYMVPPFLAYYGALHSNTTIMDEAFNQIRLYRDQLHDGESNNLWKHIVLGGSGEDSGRWSTGNGWAAMGMLRVLGTYKASSDLGSTYGQSISTLSDWVQEILDGMYATVENSNTALFTNYADRPSTFRDASSTALLAAATYRLAVLTDGKYVSRIPDAERARRELSKYAGDAGGHIDGSGWLSPVVDPHNFGQQGEHSPEGQAFVISMIAAYRDWNGAGQPGVNAATSRATASKLYTLVLCFPAVILYTSIDTSNDRIKAQALEGKQENA</sequence>
<dbReference type="InterPro" id="IPR010905">
    <property type="entry name" value="Glyco_hydro_88"/>
</dbReference>
<dbReference type="Proteomes" id="UP000007148">
    <property type="component" value="Unassembled WGS sequence"/>
</dbReference>
<gene>
    <name evidence="4" type="ORF">PIIN_09822</name>
</gene>
<feature type="signal peptide" evidence="3">
    <location>
        <begin position="1"/>
        <end position="17"/>
    </location>
</feature>
<reference evidence="4 5" key="1">
    <citation type="journal article" date="2011" name="PLoS Pathog.">
        <title>Endophytic Life Strategies Decoded by Genome and Transcriptome Analyses of the Mutualistic Root Symbiont Piriformospora indica.</title>
        <authorList>
            <person name="Zuccaro A."/>
            <person name="Lahrmann U."/>
            <person name="Guldener U."/>
            <person name="Langen G."/>
            <person name="Pfiffi S."/>
            <person name="Biedenkopf D."/>
            <person name="Wong P."/>
            <person name="Samans B."/>
            <person name="Grimm C."/>
            <person name="Basiewicz M."/>
            <person name="Murat C."/>
            <person name="Martin F."/>
            <person name="Kogel K.H."/>
        </authorList>
    </citation>
    <scope>NUCLEOTIDE SEQUENCE [LARGE SCALE GENOMIC DNA]</scope>
    <source>
        <strain evidence="4 5">DSM 11827</strain>
    </source>
</reference>
<evidence type="ECO:0000256" key="3">
    <source>
        <dbReference type="SAM" id="SignalP"/>
    </source>
</evidence>
<dbReference type="GO" id="GO:0016787">
    <property type="term" value="F:hydrolase activity"/>
    <property type="evidence" value="ECO:0007669"/>
    <property type="project" value="UniProtKB-KW"/>
</dbReference>
<dbReference type="OrthoDB" id="4138492at2759"/>
<feature type="region of interest" description="Disordered" evidence="2">
    <location>
        <begin position="95"/>
        <end position="118"/>
    </location>
</feature>
<organism evidence="4 5">
    <name type="scientific">Serendipita indica (strain DSM 11827)</name>
    <name type="common">Root endophyte fungus</name>
    <name type="synonym">Piriformospora indica</name>
    <dbReference type="NCBI Taxonomy" id="1109443"/>
    <lineage>
        <taxon>Eukaryota</taxon>
        <taxon>Fungi</taxon>
        <taxon>Dikarya</taxon>
        <taxon>Basidiomycota</taxon>
        <taxon>Agaricomycotina</taxon>
        <taxon>Agaricomycetes</taxon>
        <taxon>Sebacinales</taxon>
        <taxon>Serendipitaceae</taxon>
        <taxon>Serendipita</taxon>
    </lineage>
</organism>
<accession>G4TWZ1</accession>
<comment type="caution">
    <text evidence="4">The sequence shown here is derived from an EMBL/GenBank/DDBJ whole genome shotgun (WGS) entry which is preliminary data.</text>
</comment>
<keyword evidence="1" id="KW-0378">Hydrolase</keyword>
<dbReference type="Pfam" id="PF07470">
    <property type="entry name" value="Glyco_hydro_88"/>
    <property type="match status" value="1"/>
</dbReference>
<proteinExistence type="predicted"/>
<dbReference type="InterPro" id="IPR012341">
    <property type="entry name" value="6hp_glycosidase-like_sf"/>
</dbReference>
<evidence type="ECO:0000313" key="4">
    <source>
        <dbReference type="EMBL" id="CCA75834.1"/>
    </source>
</evidence>
<evidence type="ECO:0000313" key="5">
    <source>
        <dbReference type="Proteomes" id="UP000007148"/>
    </source>
</evidence>
<evidence type="ECO:0008006" key="6">
    <source>
        <dbReference type="Google" id="ProtNLM"/>
    </source>
</evidence>
<dbReference type="GO" id="GO:0005975">
    <property type="term" value="P:carbohydrate metabolic process"/>
    <property type="evidence" value="ECO:0007669"/>
    <property type="project" value="InterPro"/>
</dbReference>
<dbReference type="InParanoid" id="G4TWZ1"/>
<dbReference type="PANTHER" id="PTHR41814:SF1">
    <property type="entry name" value="CELLULASE"/>
    <property type="match status" value="1"/>
</dbReference>
<evidence type="ECO:0000256" key="1">
    <source>
        <dbReference type="ARBA" id="ARBA00022801"/>
    </source>
</evidence>
<dbReference type="OMA" id="SAWRDWV"/>
<dbReference type="HOGENOM" id="CLU_037534_0_0_1"/>